<evidence type="ECO:0000256" key="1">
    <source>
        <dbReference type="SAM" id="Phobius"/>
    </source>
</evidence>
<keyword evidence="1" id="KW-0472">Membrane</keyword>
<sequence>MSDPTVSWRVVAVCAVVVLVGLSGLFRVLALSRTSLSLLAILRREHTRRTFEPTDFDGRWAWLLYRSALWLMLPAAGLVLLLFATRPSG</sequence>
<reference evidence="2 3" key="1">
    <citation type="submission" date="2019-03" db="EMBL/GenBank/DDBJ databases">
        <title>Genomic Encyclopedia of Type Strains, Phase IV (KMG-IV): sequencing the most valuable type-strain genomes for metagenomic binning, comparative biology and taxonomic classification.</title>
        <authorList>
            <person name="Goeker M."/>
        </authorList>
    </citation>
    <scope>NUCLEOTIDE SEQUENCE [LARGE SCALE GENOMIC DNA]</scope>
    <source>
        <strain evidence="2 3">DSM 25903</strain>
    </source>
</reference>
<evidence type="ECO:0000313" key="3">
    <source>
        <dbReference type="Proteomes" id="UP000295122"/>
    </source>
</evidence>
<dbReference type="AlphaFoldDB" id="A0A4R7BZH9"/>
<organism evidence="2 3">
    <name type="scientific">Enterovirga rhinocerotis</name>
    <dbReference type="NCBI Taxonomy" id="1339210"/>
    <lineage>
        <taxon>Bacteria</taxon>
        <taxon>Pseudomonadati</taxon>
        <taxon>Pseudomonadota</taxon>
        <taxon>Alphaproteobacteria</taxon>
        <taxon>Hyphomicrobiales</taxon>
        <taxon>Methylobacteriaceae</taxon>
        <taxon>Enterovirga</taxon>
    </lineage>
</organism>
<keyword evidence="1" id="KW-1133">Transmembrane helix</keyword>
<accession>A0A4R7BZH9</accession>
<proteinExistence type="predicted"/>
<evidence type="ECO:0000313" key="2">
    <source>
        <dbReference type="EMBL" id="TDR89627.1"/>
    </source>
</evidence>
<feature type="transmembrane region" description="Helical" evidence="1">
    <location>
        <begin position="6"/>
        <end position="29"/>
    </location>
</feature>
<comment type="caution">
    <text evidence="2">The sequence shown here is derived from an EMBL/GenBank/DDBJ whole genome shotgun (WGS) entry which is preliminary data.</text>
</comment>
<dbReference type="Proteomes" id="UP000295122">
    <property type="component" value="Unassembled WGS sequence"/>
</dbReference>
<dbReference type="RefSeq" id="WP_133770391.1">
    <property type="nucleotide sequence ID" value="NZ_SNZR01000013.1"/>
</dbReference>
<dbReference type="EMBL" id="SNZR01000013">
    <property type="protein sequence ID" value="TDR89627.1"/>
    <property type="molecule type" value="Genomic_DNA"/>
</dbReference>
<gene>
    <name evidence="2" type="ORF">EV668_2462</name>
</gene>
<feature type="transmembrane region" description="Helical" evidence="1">
    <location>
        <begin position="63"/>
        <end position="84"/>
    </location>
</feature>
<protein>
    <submittedName>
        <fullName evidence="2">Uncharacterized protein</fullName>
    </submittedName>
</protein>
<name>A0A4R7BZH9_9HYPH</name>
<keyword evidence="3" id="KW-1185">Reference proteome</keyword>
<keyword evidence="1" id="KW-0812">Transmembrane</keyword>